<dbReference type="GO" id="GO:0003677">
    <property type="term" value="F:DNA binding"/>
    <property type="evidence" value="ECO:0007669"/>
    <property type="project" value="InterPro"/>
</dbReference>
<feature type="domain" description="HTH cro/C1-type" evidence="1">
    <location>
        <begin position="7"/>
        <end position="59"/>
    </location>
</feature>
<evidence type="ECO:0000313" key="3">
    <source>
        <dbReference type="Proteomes" id="UP000476837"/>
    </source>
</evidence>
<dbReference type="InterPro" id="IPR001387">
    <property type="entry name" value="Cro/C1-type_HTH"/>
</dbReference>
<dbReference type="AlphaFoldDB" id="A0A6L3AR86"/>
<dbReference type="PROSITE" id="PS50943">
    <property type="entry name" value="HTH_CROC1"/>
    <property type="match status" value="1"/>
</dbReference>
<comment type="caution">
    <text evidence="2">The sequence shown here is derived from an EMBL/GenBank/DDBJ whole genome shotgun (WGS) entry which is preliminary data.</text>
</comment>
<evidence type="ECO:0000259" key="1">
    <source>
        <dbReference type="PROSITE" id="PS50943"/>
    </source>
</evidence>
<dbReference type="Proteomes" id="UP000476837">
    <property type="component" value="Unassembled WGS sequence"/>
</dbReference>
<gene>
    <name evidence="2" type="ORF">DS837_31330</name>
</gene>
<evidence type="ECO:0000313" key="2">
    <source>
        <dbReference type="EMBL" id="KAA0676149.1"/>
    </source>
</evidence>
<dbReference type="EMBL" id="QOKV01000053">
    <property type="protein sequence ID" value="KAA0676149.1"/>
    <property type="molecule type" value="Genomic_DNA"/>
</dbReference>
<dbReference type="SUPFAM" id="SSF47413">
    <property type="entry name" value="lambda repressor-like DNA-binding domains"/>
    <property type="match status" value="1"/>
</dbReference>
<dbReference type="CDD" id="cd00093">
    <property type="entry name" value="HTH_XRE"/>
    <property type="match status" value="1"/>
</dbReference>
<sequence length="78" mass="8136">MLPVQCKMARVATGLGVRELAEAANVSTQTISRFERGEELKPATLAAIRAALETAGVEFIPENGGGAGVRLRKGGEGR</sequence>
<dbReference type="Gene3D" id="1.10.260.40">
    <property type="entry name" value="lambda repressor-like DNA-binding domains"/>
    <property type="match status" value="1"/>
</dbReference>
<name>A0A6L3AR86_AZOBR</name>
<organism evidence="2 3">
    <name type="scientific">Azospirillum brasilense</name>
    <dbReference type="NCBI Taxonomy" id="192"/>
    <lineage>
        <taxon>Bacteria</taxon>
        <taxon>Pseudomonadati</taxon>
        <taxon>Pseudomonadota</taxon>
        <taxon>Alphaproteobacteria</taxon>
        <taxon>Rhodospirillales</taxon>
        <taxon>Azospirillaceae</taxon>
        <taxon>Azospirillum</taxon>
    </lineage>
</organism>
<dbReference type="InterPro" id="IPR010982">
    <property type="entry name" value="Lambda_DNA-bd_dom_sf"/>
</dbReference>
<proteinExistence type="predicted"/>
<protein>
    <submittedName>
        <fullName evidence="2">XRE family transcriptional regulator</fullName>
    </submittedName>
</protein>
<accession>A0A6L3AR86</accession>
<dbReference type="Pfam" id="PF13560">
    <property type="entry name" value="HTH_31"/>
    <property type="match status" value="1"/>
</dbReference>
<reference evidence="2 3" key="1">
    <citation type="submission" date="2018-07" db="EMBL/GenBank/DDBJ databases">
        <title>Genome sequence of Roseomonas fauriae ATCC 49958.</title>
        <authorList>
            <person name="Sant'Anna F.H."/>
            <person name="Baldani J.I."/>
            <person name="Zilli J.E."/>
            <person name="Reis V.M."/>
            <person name="Hartmann A."/>
            <person name="Cruz L."/>
            <person name="de Souza E.M."/>
            <person name="de Oliveira Pedrosa F."/>
            <person name="Passaglia L.M.P."/>
        </authorList>
    </citation>
    <scope>NUCLEOTIDE SEQUENCE [LARGE SCALE GENOMIC DNA]</scope>
    <source>
        <strain evidence="2 3">ATCC 49958</strain>
    </source>
</reference>
<dbReference type="SMART" id="SM00530">
    <property type="entry name" value="HTH_XRE"/>
    <property type="match status" value="1"/>
</dbReference>